<protein>
    <submittedName>
        <fullName evidence="1">Uncharacterized protein</fullName>
    </submittedName>
</protein>
<dbReference type="RefSeq" id="WP_055969328.1">
    <property type="nucleotide sequence ID" value="NZ_BAABEG010000001.1"/>
</dbReference>
<evidence type="ECO:0000313" key="1">
    <source>
        <dbReference type="EMBL" id="MBB6352832.1"/>
    </source>
</evidence>
<gene>
    <name evidence="1" type="ORF">GGR00_000584</name>
</gene>
<dbReference type="AlphaFoldDB" id="A0A7X0F4A4"/>
<dbReference type="Proteomes" id="UP000536262">
    <property type="component" value="Unassembled WGS sequence"/>
</dbReference>
<comment type="caution">
    <text evidence="1">The sequence shown here is derived from an EMBL/GenBank/DDBJ whole genome shotgun (WGS) entry which is preliminary data.</text>
</comment>
<name>A0A7X0F4A4_9HYPH</name>
<sequence length="68" mass="7592">MTFKYSFTFPISGANKLPRFKDWAAQHAADIDVSLPPQVPVKSESLTIRLKSADDRQQLMTKLAGVDL</sequence>
<accession>A0A7X0F4A4</accession>
<keyword evidence="2" id="KW-1185">Reference proteome</keyword>
<dbReference type="EMBL" id="JACHOU010000001">
    <property type="protein sequence ID" value="MBB6352832.1"/>
    <property type="molecule type" value="Genomic_DNA"/>
</dbReference>
<reference evidence="1 2" key="1">
    <citation type="submission" date="2020-08" db="EMBL/GenBank/DDBJ databases">
        <title>Genomic Encyclopedia of Type Strains, Phase IV (KMG-IV): sequencing the most valuable type-strain genomes for metagenomic binning, comparative biology and taxonomic classification.</title>
        <authorList>
            <person name="Goeker M."/>
        </authorList>
    </citation>
    <scope>NUCLEOTIDE SEQUENCE [LARGE SCALE GENOMIC DNA]</scope>
    <source>
        <strain evidence="1 2">DSM 7051</strain>
    </source>
</reference>
<evidence type="ECO:0000313" key="2">
    <source>
        <dbReference type="Proteomes" id="UP000536262"/>
    </source>
</evidence>
<proteinExistence type="predicted"/>
<organism evidence="1 2">
    <name type="scientific">Aminobacter aganoensis</name>
    <dbReference type="NCBI Taxonomy" id="83264"/>
    <lineage>
        <taxon>Bacteria</taxon>
        <taxon>Pseudomonadati</taxon>
        <taxon>Pseudomonadota</taxon>
        <taxon>Alphaproteobacteria</taxon>
        <taxon>Hyphomicrobiales</taxon>
        <taxon>Phyllobacteriaceae</taxon>
        <taxon>Aminobacter</taxon>
    </lineage>
</organism>